<proteinExistence type="inferred from homology"/>
<feature type="transmembrane region" description="Helical" evidence="6">
    <location>
        <begin position="29"/>
        <end position="50"/>
    </location>
</feature>
<feature type="domain" description="EamA" evidence="7">
    <location>
        <begin position="2"/>
        <end position="131"/>
    </location>
</feature>
<dbReference type="Pfam" id="PF00892">
    <property type="entry name" value="EamA"/>
    <property type="match status" value="2"/>
</dbReference>
<evidence type="ECO:0000256" key="2">
    <source>
        <dbReference type="ARBA" id="ARBA00007362"/>
    </source>
</evidence>
<feature type="transmembrane region" description="Helical" evidence="6">
    <location>
        <begin position="199"/>
        <end position="221"/>
    </location>
</feature>
<keyword evidence="4 6" id="KW-1133">Transmembrane helix</keyword>
<comment type="similarity">
    <text evidence="2">Belongs to the EamA transporter family.</text>
</comment>
<accession>A0A6J4I670</accession>
<evidence type="ECO:0000256" key="6">
    <source>
        <dbReference type="SAM" id="Phobius"/>
    </source>
</evidence>
<comment type="subcellular location">
    <subcellularLocation>
        <location evidence="1">Membrane</location>
        <topology evidence="1">Multi-pass membrane protein</topology>
    </subcellularLocation>
</comment>
<evidence type="ECO:0000313" key="8">
    <source>
        <dbReference type="EMBL" id="CAA9241513.1"/>
    </source>
</evidence>
<feature type="domain" description="EamA" evidence="7">
    <location>
        <begin position="144"/>
        <end position="274"/>
    </location>
</feature>
<feature type="transmembrane region" description="Helical" evidence="6">
    <location>
        <begin position="173"/>
        <end position="193"/>
    </location>
</feature>
<dbReference type="EMBL" id="CADCSZ010000108">
    <property type="protein sequence ID" value="CAA9241513.1"/>
    <property type="molecule type" value="Genomic_DNA"/>
</dbReference>
<feature type="transmembrane region" description="Helical" evidence="6">
    <location>
        <begin position="86"/>
        <end position="105"/>
    </location>
</feature>
<organism evidence="8">
    <name type="scientific">uncultured Acidimicrobiales bacterium</name>
    <dbReference type="NCBI Taxonomy" id="310071"/>
    <lineage>
        <taxon>Bacteria</taxon>
        <taxon>Bacillati</taxon>
        <taxon>Actinomycetota</taxon>
        <taxon>Acidimicrobiia</taxon>
        <taxon>Acidimicrobiales</taxon>
        <taxon>environmental samples</taxon>
    </lineage>
</organism>
<dbReference type="GO" id="GO:0016020">
    <property type="term" value="C:membrane"/>
    <property type="evidence" value="ECO:0007669"/>
    <property type="project" value="UniProtKB-SubCell"/>
</dbReference>
<evidence type="ECO:0000256" key="4">
    <source>
        <dbReference type="ARBA" id="ARBA00022989"/>
    </source>
</evidence>
<dbReference type="PANTHER" id="PTHR32322:SF9">
    <property type="entry name" value="AMINO-ACID METABOLITE EFFLUX PUMP-RELATED"/>
    <property type="match status" value="1"/>
</dbReference>
<name>A0A6J4I670_9ACTN</name>
<dbReference type="InterPro" id="IPR000620">
    <property type="entry name" value="EamA_dom"/>
</dbReference>
<dbReference type="SUPFAM" id="SSF103481">
    <property type="entry name" value="Multidrug resistance efflux transporter EmrE"/>
    <property type="match status" value="2"/>
</dbReference>
<dbReference type="InterPro" id="IPR037185">
    <property type="entry name" value="EmrE-like"/>
</dbReference>
<feature type="transmembrane region" description="Helical" evidence="6">
    <location>
        <begin position="233"/>
        <end position="252"/>
    </location>
</feature>
<dbReference type="PANTHER" id="PTHR32322">
    <property type="entry name" value="INNER MEMBRANE TRANSPORTER"/>
    <property type="match status" value="1"/>
</dbReference>
<dbReference type="AlphaFoldDB" id="A0A6J4I670"/>
<evidence type="ECO:0000259" key="7">
    <source>
        <dbReference type="Pfam" id="PF00892"/>
    </source>
</evidence>
<reference evidence="8" key="1">
    <citation type="submission" date="2020-02" db="EMBL/GenBank/DDBJ databases">
        <authorList>
            <person name="Meier V. D."/>
        </authorList>
    </citation>
    <scope>NUCLEOTIDE SEQUENCE</scope>
    <source>
        <strain evidence="8">AVDCRST_MAG76</strain>
    </source>
</reference>
<dbReference type="InterPro" id="IPR050638">
    <property type="entry name" value="AA-Vitamin_Transporters"/>
</dbReference>
<evidence type="ECO:0000256" key="5">
    <source>
        <dbReference type="ARBA" id="ARBA00023136"/>
    </source>
</evidence>
<gene>
    <name evidence="8" type="ORF">AVDCRST_MAG76-1797</name>
</gene>
<feature type="transmembrane region" description="Helical" evidence="6">
    <location>
        <begin position="142"/>
        <end position="161"/>
    </location>
</feature>
<keyword evidence="5 6" id="KW-0472">Membrane</keyword>
<sequence length="294" mass="29606">MLLFAAMGVIWGIPYLLIKVAVRDLSPDVLVFGRTAIGALLLVPAAAARHQLRPLASVWRPLLAYTVIELAVPWLLLATAEQRLSSSLTALLVASVPLVGAVLAWSLGDRGSLGTRGIVGLAVGLAGVAALVGFDVGGADLGSVAMVAAVAVGYAVGPAIFARKLGQVPPLGVAAASLGLCALGFAPIAAFHVPEAAPSARALLAVAVLGIVCTALAFVLFFELINEIGPVRATVITYVNPAVAVVLGVALLDERFSLATASGFALVLAGSVLATAPRPPRPALASPSASIVDP</sequence>
<keyword evidence="3 6" id="KW-0812">Transmembrane</keyword>
<feature type="transmembrane region" description="Helical" evidence="6">
    <location>
        <begin position="117"/>
        <end position="136"/>
    </location>
</feature>
<protein>
    <submittedName>
        <fullName evidence="8">Permease of the drug/metabolite transporter (DMT) superfamily</fullName>
    </submittedName>
</protein>
<feature type="transmembrane region" description="Helical" evidence="6">
    <location>
        <begin position="258"/>
        <end position="276"/>
    </location>
</feature>
<evidence type="ECO:0000256" key="1">
    <source>
        <dbReference type="ARBA" id="ARBA00004141"/>
    </source>
</evidence>
<feature type="transmembrane region" description="Helical" evidence="6">
    <location>
        <begin position="62"/>
        <end position="80"/>
    </location>
</feature>
<evidence type="ECO:0000256" key="3">
    <source>
        <dbReference type="ARBA" id="ARBA00022692"/>
    </source>
</evidence>